<reference evidence="1 2" key="1">
    <citation type="journal article" date="2020" name="ISME J.">
        <title>Comparative genomics reveals insights into cyanobacterial evolution and habitat adaptation.</title>
        <authorList>
            <person name="Chen M.Y."/>
            <person name="Teng W.K."/>
            <person name="Zhao L."/>
            <person name="Hu C.X."/>
            <person name="Zhou Y.K."/>
            <person name="Han B.P."/>
            <person name="Song L.R."/>
            <person name="Shu W.S."/>
        </authorList>
    </citation>
    <scope>NUCLEOTIDE SEQUENCE [LARGE SCALE GENOMIC DNA]</scope>
    <source>
        <strain evidence="1 2">FACHB-252</strain>
    </source>
</reference>
<protein>
    <submittedName>
        <fullName evidence="1">Uncharacterized protein</fullName>
    </submittedName>
</protein>
<comment type="caution">
    <text evidence="1">The sequence shown here is derived from an EMBL/GenBank/DDBJ whole genome shotgun (WGS) entry which is preliminary data.</text>
</comment>
<keyword evidence="2" id="KW-1185">Reference proteome</keyword>
<accession>A0ABR8HLZ9</accession>
<organism evidence="1 2">
    <name type="scientific">Nostoc punctiforme FACHB-252</name>
    <dbReference type="NCBI Taxonomy" id="1357509"/>
    <lineage>
        <taxon>Bacteria</taxon>
        <taxon>Bacillati</taxon>
        <taxon>Cyanobacteriota</taxon>
        <taxon>Cyanophyceae</taxon>
        <taxon>Nostocales</taxon>
        <taxon>Nostocaceae</taxon>
        <taxon>Nostoc</taxon>
    </lineage>
</organism>
<dbReference type="RefSeq" id="WP_190952683.1">
    <property type="nucleotide sequence ID" value="NZ_JACJTC010000043.1"/>
</dbReference>
<gene>
    <name evidence="1" type="ORF">H6G94_34145</name>
</gene>
<proteinExistence type="predicted"/>
<name>A0ABR8HLZ9_NOSPU</name>
<sequence>MTQQEWLIDEAIPPDAVAIEQIQHEMSFYQQSRGSRESSSQLQAVNLAVRLQDIMIWDTKKWFGDAQMRLDALVVHGNATAGEATSIYMPQTFRFPGIKSQDRLPTGENGLLIFYGQALHFLDVFITVSRDRQDSEDLATLLYKNLQSPEIQGAVGTLLGLAVAAPQVSTVTTAIGGASILGNLAYQILSKVTGNTIGLYRNSWLQYRDGFGIGRHPQTGSHKVKDLSFWYEIIREEAENKL</sequence>
<dbReference type="EMBL" id="JACJTC010000043">
    <property type="protein sequence ID" value="MBD2616229.1"/>
    <property type="molecule type" value="Genomic_DNA"/>
</dbReference>
<evidence type="ECO:0000313" key="1">
    <source>
        <dbReference type="EMBL" id="MBD2616229.1"/>
    </source>
</evidence>
<evidence type="ECO:0000313" key="2">
    <source>
        <dbReference type="Proteomes" id="UP000606396"/>
    </source>
</evidence>
<dbReference type="Proteomes" id="UP000606396">
    <property type="component" value="Unassembled WGS sequence"/>
</dbReference>